<evidence type="ECO:0000256" key="1">
    <source>
        <dbReference type="SAM" id="MobiDB-lite"/>
    </source>
</evidence>
<feature type="region of interest" description="Disordered" evidence="1">
    <location>
        <begin position="1"/>
        <end position="31"/>
    </location>
</feature>
<name>A0A378MY12_MANHA</name>
<evidence type="ECO:0000313" key="2">
    <source>
        <dbReference type="EMBL" id="STY60295.1"/>
    </source>
</evidence>
<organism evidence="2 3">
    <name type="scientific">Mannheimia haemolytica</name>
    <name type="common">Pasteurella haemolytica</name>
    <dbReference type="NCBI Taxonomy" id="75985"/>
    <lineage>
        <taxon>Bacteria</taxon>
        <taxon>Pseudomonadati</taxon>
        <taxon>Pseudomonadota</taxon>
        <taxon>Gammaproteobacteria</taxon>
        <taxon>Pasteurellales</taxon>
        <taxon>Pasteurellaceae</taxon>
        <taxon>Mannheimia</taxon>
    </lineage>
</organism>
<proteinExistence type="predicted"/>
<protein>
    <submittedName>
        <fullName evidence="2">Uncharacterized protein</fullName>
    </submittedName>
</protein>
<dbReference type="Proteomes" id="UP000254802">
    <property type="component" value="Unassembled WGS sequence"/>
</dbReference>
<reference evidence="2 3" key="1">
    <citation type="submission" date="2018-06" db="EMBL/GenBank/DDBJ databases">
        <authorList>
            <consortium name="Pathogen Informatics"/>
            <person name="Doyle S."/>
        </authorList>
    </citation>
    <scope>NUCLEOTIDE SEQUENCE [LARGE SCALE GENOMIC DNA]</scope>
    <source>
        <strain evidence="2 3">NCTC10638</strain>
    </source>
</reference>
<accession>A0A378MY12</accession>
<evidence type="ECO:0000313" key="3">
    <source>
        <dbReference type="Proteomes" id="UP000254802"/>
    </source>
</evidence>
<gene>
    <name evidence="2" type="ORF">NCTC10638_01489</name>
</gene>
<dbReference type="AlphaFoldDB" id="A0A378MY12"/>
<dbReference type="EMBL" id="UGPN01000002">
    <property type="protein sequence ID" value="STY60295.1"/>
    <property type="molecule type" value="Genomic_DNA"/>
</dbReference>
<sequence length="31" mass="3573">MNWQNTEVDNAVKSLETERDPQKAKALKQTV</sequence>